<name>A0A183CLQ7_GLOPA</name>
<feature type="region of interest" description="Disordered" evidence="2">
    <location>
        <begin position="113"/>
        <end position="135"/>
    </location>
</feature>
<organism evidence="3 4">
    <name type="scientific">Globodera pallida</name>
    <name type="common">Potato cyst nematode worm</name>
    <name type="synonym">Heterodera pallida</name>
    <dbReference type="NCBI Taxonomy" id="36090"/>
    <lineage>
        <taxon>Eukaryota</taxon>
        <taxon>Metazoa</taxon>
        <taxon>Ecdysozoa</taxon>
        <taxon>Nematoda</taxon>
        <taxon>Chromadorea</taxon>
        <taxon>Rhabditida</taxon>
        <taxon>Tylenchina</taxon>
        <taxon>Tylenchomorpha</taxon>
        <taxon>Tylenchoidea</taxon>
        <taxon>Heteroderidae</taxon>
        <taxon>Heteroderinae</taxon>
        <taxon>Globodera</taxon>
    </lineage>
</organism>
<feature type="region of interest" description="Disordered" evidence="2">
    <location>
        <begin position="85"/>
        <end position="104"/>
    </location>
</feature>
<feature type="coiled-coil region" evidence="1">
    <location>
        <begin position="27"/>
        <end position="54"/>
    </location>
</feature>
<dbReference type="WBParaSite" id="GPLIN_001381300">
    <property type="protein sequence ID" value="GPLIN_001381300"/>
    <property type="gene ID" value="GPLIN_001381300"/>
</dbReference>
<proteinExistence type="predicted"/>
<evidence type="ECO:0000313" key="3">
    <source>
        <dbReference type="Proteomes" id="UP000050741"/>
    </source>
</evidence>
<accession>A0A183CLQ7</accession>
<feature type="compositionally biased region" description="Polar residues" evidence="2">
    <location>
        <begin position="207"/>
        <end position="216"/>
    </location>
</feature>
<feature type="compositionally biased region" description="Basic and acidic residues" evidence="2">
    <location>
        <begin position="194"/>
        <end position="206"/>
    </location>
</feature>
<evidence type="ECO:0000256" key="2">
    <source>
        <dbReference type="SAM" id="MobiDB-lite"/>
    </source>
</evidence>
<evidence type="ECO:0000256" key="1">
    <source>
        <dbReference type="SAM" id="Coils"/>
    </source>
</evidence>
<feature type="compositionally biased region" description="Low complexity" evidence="2">
    <location>
        <begin position="147"/>
        <end position="163"/>
    </location>
</feature>
<dbReference type="AlphaFoldDB" id="A0A183CLQ7"/>
<keyword evidence="1" id="KW-0175">Coiled coil</keyword>
<feature type="compositionally biased region" description="Low complexity" evidence="2">
    <location>
        <begin position="121"/>
        <end position="135"/>
    </location>
</feature>
<keyword evidence="3" id="KW-1185">Reference proteome</keyword>
<reference evidence="4" key="2">
    <citation type="submission" date="2016-06" db="UniProtKB">
        <authorList>
            <consortium name="WormBaseParasite"/>
        </authorList>
    </citation>
    <scope>IDENTIFICATION</scope>
</reference>
<protein>
    <submittedName>
        <fullName evidence="4">Uncharacterized protein</fullName>
    </submittedName>
</protein>
<reference evidence="3" key="1">
    <citation type="submission" date="2014-05" db="EMBL/GenBank/DDBJ databases">
        <title>The genome and life-stage specific transcriptomes of Globodera pallida elucidate key aspects of plant parasitism by a cyst nematode.</title>
        <authorList>
            <person name="Cotton J.A."/>
            <person name="Lilley C.J."/>
            <person name="Jones L.M."/>
            <person name="Kikuchi T."/>
            <person name="Reid A.J."/>
            <person name="Thorpe P."/>
            <person name="Tsai I.J."/>
            <person name="Beasley H."/>
            <person name="Blok V."/>
            <person name="Cock P.J.A."/>
            <person name="Van den Akker S.E."/>
            <person name="Holroyd N."/>
            <person name="Hunt M."/>
            <person name="Mantelin S."/>
            <person name="Naghra H."/>
            <person name="Pain A."/>
            <person name="Palomares-Rius J.E."/>
            <person name="Zarowiecki M."/>
            <person name="Berriman M."/>
            <person name="Jones J.T."/>
            <person name="Urwin P.E."/>
        </authorList>
    </citation>
    <scope>NUCLEOTIDE SEQUENCE [LARGE SCALE GENOMIC DNA]</scope>
    <source>
        <strain evidence="3">Lindley</strain>
    </source>
</reference>
<sequence length="216" mass="25006">MANKFVIVPEEIYRSLSTSSDTGDINLDAVRHELERARAKRTNASSKNVNYSQQLRRYLHMKKEHDNRPSRVELTKGISVLLKRDGEDETEVVNTPPQPPTIQPSAAMVWNQGRRVQHAPQRQTQQQQSQQLPQQQKLQQEWQQLQQQLRQAQFSPSEQEQQSPHPPTIQPSVAIGGPSQGRPVKYAQRKHTQQQKDRFSPSEREQQSLQPLRNEK</sequence>
<evidence type="ECO:0000313" key="4">
    <source>
        <dbReference type="WBParaSite" id="GPLIN_001381300"/>
    </source>
</evidence>
<feature type="region of interest" description="Disordered" evidence="2">
    <location>
        <begin position="147"/>
        <end position="216"/>
    </location>
</feature>
<dbReference type="Proteomes" id="UP000050741">
    <property type="component" value="Unassembled WGS sequence"/>
</dbReference>